<dbReference type="SUPFAM" id="SSF47113">
    <property type="entry name" value="Histone-fold"/>
    <property type="match status" value="1"/>
</dbReference>
<evidence type="ECO:0000256" key="2">
    <source>
        <dbReference type="ARBA" id="ARBA00007646"/>
    </source>
</evidence>
<dbReference type="PANTHER" id="PTHR48068">
    <property type="entry name" value="TAF9 RNA POLYMERASE II, TATA BOX-BINDING PROTEIN (TBP)-ASSOCIATED FACTOR"/>
    <property type="match status" value="1"/>
</dbReference>
<evidence type="ECO:0000313" key="7">
    <source>
        <dbReference type="Proteomes" id="UP000479190"/>
    </source>
</evidence>
<dbReference type="GO" id="GO:0003713">
    <property type="term" value="F:transcription coactivator activity"/>
    <property type="evidence" value="ECO:0007669"/>
    <property type="project" value="TreeGrafter"/>
</dbReference>
<dbReference type="GO" id="GO:0005669">
    <property type="term" value="C:transcription factor TFIID complex"/>
    <property type="evidence" value="ECO:0007669"/>
    <property type="project" value="TreeGrafter"/>
</dbReference>
<dbReference type="FunFam" id="1.10.20.10:FF:000018">
    <property type="entry name" value="Transcription initiation factor TFIID subunit 9"/>
    <property type="match status" value="1"/>
</dbReference>
<dbReference type="AlphaFoldDB" id="A0A6H5HXG7"/>
<comment type="similarity">
    <text evidence="2">Belongs to the TAF9 family.</text>
</comment>
<accession>A0A6H5HXG7</accession>
<evidence type="ECO:0000256" key="3">
    <source>
        <dbReference type="ARBA" id="ARBA00023015"/>
    </source>
</evidence>
<dbReference type="EMBL" id="CADCXV010000480">
    <property type="protein sequence ID" value="CAB0030453.1"/>
    <property type="molecule type" value="Genomic_DNA"/>
</dbReference>
<dbReference type="PANTHER" id="PTHR48068:SF4">
    <property type="entry name" value="TATA-BOX BINDING PROTEIN ASSOCIATED FACTOR 9"/>
    <property type="match status" value="1"/>
</dbReference>
<dbReference type="Proteomes" id="UP000479190">
    <property type="component" value="Unassembled WGS sequence"/>
</dbReference>
<dbReference type="GO" id="GO:0016251">
    <property type="term" value="F:RNA polymerase II general transcription initiation factor activity"/>
    <property type="evidence" value="ECO:0007669"/>
    <property type="project" value="TreeGrafter"/>
</dbReference>
<evidence type="ECO:0008006" key="8">
    <source>
        <dbReference type="Google" id="ProtNLM"/>
    </source>
</evidence>
<protein>
    <recommendedName>
        <fullName evidence="8">Transcription initiation factor TFIID subunit 9</fullName>
    </recommendedName>
</protein>
<dbReference type="Gene3D" id="1.10.20.10">
    <property type="entry name" value="Histone, subunit A"/>
    <property type="match status" value="1"/>
</dbReference>
<organism evidence="6 7">
    <name type="scientific">Trichogramma brassicae</name>
    <dbReference type="NCBI Taxonomy" id="86971"/>
    <lineage>
        <taxon>Eukaryota</taxon>
        <taxon>Metazoa</taxon>
        <taxon>Ecdysozoa</taxon>
        <taxon>Arthropoda</taxon>
        <taxon>Hexapoda</taxon>
        <taxon>Insecta</taxon>
        <taxon>Pterygota</taxon>
        <taxon>Neoptera</taxon>
        <taxon>Endopterygota</taxon>
        <taxon>Hymenoptera</taxon>
        <taxon>Apocrita</taxon>
        <taxon>Proctotrupomorpha</taxon>
        <taxon>Chalcidoidea</taxon>
        <taxon>Trichogrammatidae</taxon>
        <taxon>Trichogramma</taxon>
    </lineage>
</organism>
<keyword evidence="3" id="KW-0805">Transcription regulation</keyword>
<sequence>MTDNNKPKASYPKHYPKDAQVIASIMQDMGINDYEPKVINQLLEFTYRYVSSILDDSKVYANHSKKKVIDVDDVKLAVKLRLDRTFTNPPPREVLIELAKEKNSINLPLIKPASGLMLPPDRFCLIGTNYRLKSLARKNPKYGLGNSSIFGNHSKSHRTLATVKRPGSFSANSKSNASLSKPVYKYCPSNLFS</sequence>
<dbReference type="GO" id="GO:0000124">
    <property type="term" value="C:SAGA complex"/>
    <property type="evidence" value="ECO:0007669"/>
    <property type="project" value="TreeGrafter"/>
</dbReference>
<dbReference type="CDD" id="cd07979">
    <property type="entry name" value="HFD_TAF9"/>
    <property type="match status" value="1"/>
</dbReference>
<dbReference type="InterPro" id="IPR009072">
    <property type="entry name" value="Histone-fold"/>
</dbReference>
<dbReference type="InterPro" id="IPR003162">
    <property type="entry name" value="TFIID-31"/>
</dbReference>
<reference evidence="6 7" key="1">
    <citation type="submission" date="2020-02" db="EMBL/GenBank/DDBJ databases">
        <authorList>
            <person name="Ferguson B K."/>
        </authorList>
    </citation>
    <scope>NUCLEOTIDE SEQUENCE [LARGE SCALE GENOMIC DNA]</scope>
</reference>
<proteinExistence type="inferred from homology"/>
<evidence type="ECO:0000256" key="5">
    <source>
        <dbReference type="ARBA" id="ARBA00023242"/>
    </source>
</evidence>
<dbReference type="GO" id="GO:0051123">
    <property type="term" value="P:RNA polymerase II preinitiation complex assembly"/>
    <property type="evidence" value="ECO:0007669"/>
    <property type="project" value="TreeGrafter"/>
</dbReference>
<evidence type="ECO:0000313" key="6">
    <source>
        <dbReference type="EMBL" id="CAB0030453.1"/>
    </source>
</evidence>
<dbReference type="InterPro" id="IPR051431">
    <property type="entry name" value="TFIID_subunit_9"/>
</dbReference>
<keyword evidence="4" id="KW-0804">Transcription</keyword>
<keyword evidence="5" id="KW-0539">Nucleus</keyword>
<dbReference type="Pfam" id="PF02291">
    <property type="entry name" value="TFIID-31kDa"/>
    <property type="match status" value="1"/>
</dbReference>
<keyword evidence="7" id="KW-1185">Reference proteome</keyword>
<gene>
    <name evidence="6" type="ORF">TBRA_LOCUS2455</name>
</gene>
<evidence type="ECO:0000256" key="4">
    <source>
        <dbReference type="ARBA" id="ARBA00023163"/>
    </source>
</evidence>
<dbReference type="GO" id="GO:0046982">
    <property type="term" value="F:protein heterodimerization activity"/>
    <property type="evidence" value="ECO:0007669"/>
    <property type="project" value="InterPro"/>
</dbReference>
<name>A0A6H5HXG7_9HYME</name>
<evidence type="ECO:0000256" key="1">
    <source>
        <dbReference type="ARBA" id="ARBA00004123"/>
    </source>
</evidence>
<dbReference type="OrthoDB" id="341924at2759"/>
<comment type="subcellular location">
    <subcellularLocation>
        <location evidence="1">Nucleus</location>
    </subcellularLocation>
</comment>